<gene>
    <name evidence="2" type="ORF">FZC75_02165</name>
</gene>
<dbReference type="Pfam" id="PF10651">
    <property type="entry name" value="BppU_N"/>
    <property type="match status" value="1"/>
</dbReference>
<feature type="domain" description="BppU N-terminal" evidence="1">
    <location>
        <begin position="23"/>
        <end position="84"/>
    </location>
</feature>
<dbReference type="InterPro" id="IPR018913">
    <property type="entry name" value="BppU_N"/>
</dbReference>
<reference evidence="2 3" key="1">
    <citation type="submission" date="2019-08" db="EMBL/GenBank/DDBJ databases">
        <title>Bacillus genomes from the desert of Cuatro Cienegas, Coahuila.</title>
        <authorList>
            <person name="Olmedo-Alvarez G."/>
        </authorList>
    </citation>
    <scope>NUCLEOTIDE SEQUENCE [LARGE SCALE GENOMIC DNA]</scope>
    <source>
        <strain evidence="2 3">CH98b_3T</strain>
    </source>
</reference>
<name>A0A5D4TK43_9BACI</name>
<protein>
    <submittedName>
        <fullName evidence="2">DUF2479 domain-containing protein</fullName>
    </submittedName>
</protein>
<dbReference type="InterPro" id="IPR023296">
    <property type="entry name" value="Glyco_hydro_beta-prop_sf"/>
</dbReference>
<dbReference type="Gene3D" id="2.60.40.3350">
    <property type="match status" value="1"/>
</dbReference>
<dbReference type="EMBL" id="VTET01000001">
    <property type="protein sequence ID" value="TYS74524.1"/>
    <property type="molecule type" value="Genomic_DNA"/>
</dbReference>
<dbReference type="SUPFAM" id="SSF75005">
    <property type="entry name" value="Arabinanase/levansucrase/invertase"/>
    <property type="match status" value="1"/>
</dbReference>
<evidence type="ECO:0000259" key="1">
    <source>
        <dbReference type="Pfam" id="PF10651"/>
    </source>
</evidence>
<evidence type="ECO:0000313" key="2">
    <source>
        <dbReference type="EMBL" id="TYS74524.1"/>
    </source>
</evidence>
<sequence>MNILLKTTDSWDILPYTIKSASGTPVDLTNATVSFIMAKTGSLSPVINKEAEIIDAESGKVQYKFTETDTLLTGTFNAEFQVVFPNEERKTFPTAGYLKVQIASNLDGSQAGSIEEQIVIQVSEIEQFKEDIDARATAVEQAIIGVDLATDNANTAADRANSAADNAEGMITDLQGVDAVQFHERQNTFDVQLAETMSQKVGGGIKAELEDLSANVLGAIEGGEGTSFNLLSIPQDNSVTLEKIAIKNKSTNLYDESESVFTYYVNTYEEGELVYSKNSISSGFIPIEPNAQYFIKKVNHISYFDETKTFLSGTNSAPGDNAVITTPSGSKFMRFSWITPTGEPHISQKVNKGNQELSYEPFYQHIQPEYIKIDKVGIEDIAFSRPVKNLFNKNDVHDNLVLISTGELTFNDLYRTSKFISLPNSNQFSFTSISSVAWYDENLALVEYGSAQTTMTKPSNTKYMRVSVLNSNLDLAQVETGSSRTSYEPFELVVDEKYLPKTEGESSTSSNSDDYESRKAIIEKNAMEYVPNNKDALNIPSYVPQEVSGREHITHPNVLYFEEGWNGYKYWMTMTPYPYSDNQYENPSIVASNDNITWEEPAPNPVAPLEETETFQSDPEILMNGDTMELWYRATLNTDGVLDTTFYRKTSTDGVNWTDREAMFTNLNTTDGEIVSPAILFEDGLYKMWFTRRGVDDVYTMEYGESEDGKEWDMRVLDIDFDYRDYYFWHGDVYKHEDGKIDMVIGCKSNDHEWALFYTYSYDNINFVPPMLLIKPTSGTTRWDNYNLYKASLEKVGNEYYLYYATPRHVGLTKGKTMLDLGSHDKPETEEFFPVKHLRSSMNAYEPTDTFEAFPGDAIVHTKVWSSEDNGWPSLAGLLITQNIWKEYNDTRQFFYPKGEDYFLIRTSISSGWTPWKTIEETV</sequence>
<dbReference type="Proteomes" id="UP000324517">
    <property type="component" value="Unassembled WGS sequence"/>
</dbReference>
<proteinExistence type="predicted"/>
<dbReference type="AlphaFoldDB" id="A0A5D4TK43"/>
<organism evidence="2 3">
    <name type="scientific">Sutcliffiella horikoshii</name>
    <dbReference type="NCBI Taxonomy" id="79883"/>
    <lineage>
        <taxon>Bacteria</taxon>
        <taxon>Bacillati</taxon>
        <taxon>Bacillota</taxon>
        <taxon>Bacilli</taxon>
        <taxon>Bacillales</taxon>
        <taxon>Bacillaceae</taxon>
        <taxon>Sutcliffiella</taxon>
    </lineage>
</organism>
<evidence type="ECO:0000313" key="3">
    <source>
        <dbReference type="Proteomes" id="UP000324517"/>
    </source>
</evidence>
<comment type="caution">
    <text evidence="2">The sequence shown here is derived from an EMBL/GenBank/DDBJ whole genome shotgun (WGS) entry which is preliminary data.</text>
</comment>
<accession>A0A5D4TK43</accession>
<dbReference type="OrthoDB" id="4410706at2"/>
<dbReference type="RefSeq" id="WP_148978275.1">
    <property type="nucleotide sequence ID" value="NZ_JBNILM010000001.1"/>
</dbReference>